<evidence type="ECO:0000256" key="1">
    <source>
        <dbReference type="SAM" id="Phobius"/>
    </source>
</evidence>
<feature type="transmembrane region" description="Helical" evidence="1">
    <location>
        <begin position="42"/>
        <end position="64"/>
    </location>
</feature>
<name>A0A0A9DG71_ARUDO</name>
<accession>A0A0A9DG71</accession>
<dbReference type="AlphaFoldDB" id="A0A0A9DG71"/>
<evidence type="ECO:0000313" key="2">
    <source>
        <dbReference type="EMBL" id="JAD86846.1"/>
    </source>
</evidence>
<dbReference type="EMBL" id="GBRH01211049">
    <property type="protein sequence ID" value="JAD86846.1"/>
    <property type="molecule type" value="Transcribed_RNA"/>
</dbReference>
<protein>
    <submittedName>
        <fullName evidence="2">Uncharacterized protein</fullName>
    </submittedName>
</protein>
<reference evidence="2" key="2">
    <citation type="journal article" date="2015" name="Data Brief">
        <title>Shoot transcriptome of the giant reed, Arundo donax.</title>
        <authorList>
            <person name="Barrero R.A."/>
            <person name="Guerrero F.D."/>
            <person name="Moolhuijzen P."/>
            <person name="Goolsby J.A."/>
            <person name="Tidwell J."/>
            <person name="Bellgard S.E."/>
            <person name="Bellgard M.I."/>
        </authorList>
    </citation>
    <scope>NUCLEOTIDE SEQUENCE</scope>
    <source>
        <tissue evidence="2">Shoot tissue taken approximately 20 cm above the soil surface</tissue>
    </source>
</reference>
<organism evidence="2">
    <name type="scientific">Arundo donax</name>
    <name type="common">Giant reed</name>
    <name type="synonym">Donax arundinaceus</name>
    <dbReference type="NCBI Taxonomy" id="35708"/>
    <lineage>
        <taxon>Eukaryota</taxon>
        <taxon>Viridiplantae</taxon>
        <taxon>Streptophyta</taxon>
        <taxon>Embryophyta</taxon>
        <taxon>Tracheophyta</taxon>
        <taxon>Spermatophyta</taxon>
        <taxon>Magnoliopsida</taxon>
        <taxon>Liliopsida</taxon>
        <taxon>Poales</taxon>
        <taxon>Poaceae</taxon>
        <taxon>PACMAD clade</taxon>
        <taxon>Arundinoideae</taxon>
        <taxon>Arundineae</taxon>
        <taxon>Arundo</taxon>
    </lineage>
</organism>
<keyword evidence="1" id="KW-1133">Transmembrane helix</keyword>
<sequence>MHCSSCNDWYWVRCSENQWGYEGNSSNVKCSIHNLLLTRMKFVASLVFLLRLEALVGFLLKCALAR</sequence>
<proteinExistence type="predicted"/>
<keyword evidence="1" id="KW-0472">Membrane</keyword>
<reference evidence="2" key="1">
    <citation type="submission" date="2014-09" db="EMBL/GenBank/DDBJ databases">
        <authorList>
            <person name="Magalhaes I.L.F."/>
            <person name="Oliveira U."/>
            <person name="Santos F.R."/>
            <person name="Vidigal T.H.D.A."/>
            <person name="Brescovit A.D."/>
            <person name="Santos A.J."/>
        </authorList>
    </citation>
    <scope>NUCLEOTIDE SEQUENCE</scope>
    <source>
        <tissue evidence="2">Shoot tissue taken approximately 20 cm above the soil surface</tissue>
    </source>
</reference>
<keyword evidence="1" id="KW-0812">Transmembrane</keyword>